<organism evidence="2 3">
    <name type="scientific">Cirrhinus mrigala</name>
    <name type="common">Mrigala</name>
    <dbReference type="NCBI Taxonomy" id="683832"/>
    <lineage>
        <taxon>Eukaryota</taxon>
        <taxon>Metazoa</taxon>
        <taxon>Chordata</taxon>
        <taxon>Craniata</taxon>
        <taxon>Vertebrata</taxon>
        <taxon>Euteleostomi</taxon>
        <taxon>Actinopterygii</taxon>
        <taxon>Neopterygii</taxon>
        <taxon>Teleostei</taxon>
        <taxon>Ostariophysi</taxon>
        <taxon>Cypriniformes</taxon>
        <taxon>Cyprinidae</taxon>
        <taxon>Labeoninae</taxon>
        <taxon>Labeonini</taxon>
        <taxon>Cirrhinus</taxon>
    </lineage>
</organism>
<proteinExistence type="predicted"/>
<name>A0ABD0NYH9_CIRMR</name>
<feature type="compositionally biased region" description="Low complexity" evidence="1">
    <location>
        <begin position="26"/>
        <end position="54"/>
    </location>
</feature>
<evidence type="ECO:0000313" key="2">
    <source>
        <dbReference type="EMBL" id="KAL0166011.1"/>
    </source>
</evidence>
<reference evidence="2 3" key="1">
    <citation type="submission" date="2024-05" db="EMBL/GenBank/DDBJ databases">
        <title>Genome sequencing and assembly of Indian major carp, Cirrhinus mrigala (Hamilton, 1822).</title>
        <authorList>
            <person name="Mohindra V."/>
            <person name="Chowdhury L.M."/>
            <person name="Lal K."/>
            <person name="Jena J.K."/>
        </authorList>
    </citation>
    <scope>NUCLEOTIDE SEQUENCE [LARGE SCALE GENOMIC DNA]</scope>
    <source>
        <strain evidence="2">CM1030</strain>
        <tissue evidence="2">Blood</tissue>
    </source>
</reference>
<gene>
    <name evidence="2" type="ORF">M9458_037855</name>
</gene>
<keyword evidence="3" id="KW-1185">Reference proteome</keyword>
<accession>A0ABD0NYH9</accession>
<dbReference type="EMBL" id="JAMKFB020000019">
    <property type="protein sequence ID" value="KAL0166011.1"/>
    <property type="molecule type" value="Genomic_DNA"/>
</dbReference>
<feature type="non-terminal residue" evidence="2">
    <location>
        <position position="104"/>
    </location>
</feature>
<dbReference type="Proteomes" id="UP001529510">
    <property type="component" value="Unassembled WGS sequence"/>
</dbReference>
<sequence>TTAPIHVPGLPPEFMQAIMHQISQQAVAMATAASAGHQGQQQQQGTAGSGAQSTDSPAPPPPQARVVITRPSLSPRIPQPMGTRGTTINLRATVPPSGGQQTNQ</sequence>
<dbReference type="AlphaFoldDB" id="A0ABD0NYH9"/>
<feature type="non-terminal residue" evidence="2">
    <location>
        <position position="1"/>
    </location>
</feature>
<protein>
    <submittedName>
        <fullName evidence="2">Uncharacterized protein</fullName>
    </submittedName>
</protein>
<evidence type="ECO:0000256" key="1">
    <source>
        <dbReference type="SAM" id="MobiDB-lite"/>
    </source>
</evidence>
<feature type="region of interest" description="Disordered" evidence="1">
    <location>
        <begin position="24"/>
        <end position="104"/>
    </location>
</feature>
<evidence type="ECO:0000313" key="3">
    <source>
        <dbReference type="Proteomes" id="UP001529510"/>
    </source>
</evidence>
<comment type="caution">
    <text evidence="2">The sequence shown here is derived from an EMBL/GenBank/DDBJ whole genome shotgun (WGS) entry which is preliminary data.</text>
</comment>